<evidence type="ECO:0000313" key="6">
    <source>
        <dbReference type="EMBL" id="EQC28019.1"/>
    </source>
</evidence>
<name>T0PRB4_SAPDV</name>
<accession>T0PRB4</accession>
<dbReference type="Gene3D" id="3.40.630.10">
    <property type="entry name" value="Zn peptidases"/>
    <property type="match status" value="1"/>
</dbReference>
<dbReference type="OrthoDB" id="412814at2759"/>
<sequence length="528" mass="55283">MVRFLGSIGSIVADGALPKLILIGTKETPGVELGGRILEQLLHTVSKAHEPKSAKASVPASTLKILQHAISQLTPNTDTPVSSHLYLPLGEHVVSCVVAQLPTAVSRHNSLARPHSISSIVKGNVSDKSETLVGLALPQHSRTLMAAGVAVAKGVSHYSHKSASLSGVIVEGVAETPVKADRVHVVFNDGLEDEEVSFLNATADGVHLAQRLVDAPPNELHTDAYIAEAQAVAARTNAEVTIIRGEELRERGFGGIYGVGQAALHPPALVVLSHYPTEESKDAKSVALVGKGIVYDTGGLSLKISGSMVGMKRDMGGSAALLGAFEAAVTSGNAGIKHPLHLVLCLAENSVGPHATRPDDVHTMYSGKTVEINNTDAEGRLVLGDGVAYAVKHLNPEVVLDMATLTGAQGIATGNRVGAIVTNSDELEAIAVRAGKASGDLCHSMPYVPEFFRGEFKSAVADMKNSVKNRANAQVSCAGQFIANHLGAYETDGKWIHVDMAYPVSTDDERATGYGVGLVQAILQQLNQ</sequence>
<dbReference type="InterPro" id="IPR011356">
    <property type="entry name" value="Leucine_aapep/pepB"/>
</dbReference>
<protein>
    <recommendedName>
        <fullName evidence="5">Cytosol aminopeptidase domain-containing protein</fullName>
    </recommendedName>
</protein>
<evidence type="ECO:0000256" key="1">
    <source>
        <dbReference type="ARBA" id="ARBA00009528"/>
    </source>
</evidence>
<evidence type="ECO:0000256" key="3">
    <source>
        <dbReference type="ARBA" id="ARBA00022670"/>
    </source>
</evidence>
<keyword evidence="2" id="KW-0031">Aminopeptidase</keyword>
<comment type="similarity">
    <text evidence="1">Belongs to the peptidase M17 family.</text>
</comment>
<dbReference type="OMA" id="LGKMDGP"/>
<dbReference type="PANTHER" id="PTHR11963">
    <property type="entry name" value="LEUCINE AMINOPEPTIDASE-RELATED"/>
    <property type="match status" value="1"/>
</dbReference>
<dbReference type="MEROPS" id="M17.A04"/>
<dbReference type="STRING" id="1156394.T0PRB4"/>
<dbReference type="RefSeq" id="XP_008618632.1">
    <property type="nucleotide sequence ID" value="XM_008620410.1"/>
</dbReference>
<proteinExistence type="inferred from homology"/>
<dbReference type="GO" id="GO:0030145">
    <property type="term" value="F:manganese ion binding"/>
    <property type="evidence" value="ECO:0007669"/>
    <property type="project" value="InterPro"/>
</dbReference>
<dbReference type="Pfam" id="PF18295">
    <property type="entry name" value="Pdase_M17_N2"/>
    <property type="match status" value="1"/>
</dbReference>
<dbReference type="eggNOG" id="KOG2597">
    <property type="taxonomic scope" value="Eukaryota"/>
</dbReference>
<feature type="domain" description="Cytosol aminopeptidase" evidence="5">
    <location>
        <begin position="374"/>
        <end position="381"/>
    </location>
</feature>
<dbReference type="InterPro" id="IPR000819">
    <property type="entry name" value="Peptidase_M17_C"/>
</dbReference>
<dbReference type="VEuPathDB" id="FungiDB:SDRG_14290"/>
<organism evidence="6 7">
    <name type="scientific">Saprolegnia diclina (strain VS20)</name>
    <dbReference type="NCBI Taxonomy" id="1156394"/>
    <lineage>
        <taxon>Eukaryota</taxon>
        <taxon>Sar</taxon>
        <taxon>Stramenopiles</taxon>
        <taxon>Oomycota</taxon>
        <taxon>Saprolegniomycetes</taxon>
        <taxon>Saprolegniales</taxon>
        <taxon>Saprolegniaceae</taxon>
        <taxon>Saprolegnia</taxon>
    </lineage>
</organism>
<dbReference type="PROSITE" id="PS00631">
    <property type="entry name" value="CYTOSOL_AP"/>
    <property type="match status" value="1"/>
</dbReference>
<dbReference type="SUPFAM" id="SSF53187">
    <property type="entry name" value="Zn-dependent exopeptidases"/>
    <property type="match status" value="1"/>
</dbReference>
<evidence type="ECO:0000259" key="5">
    <source>
        <dbReference type="PROSITE" id="PS00631"/>
    </source>
</evidence>
<dbReference type="GO" id="GO:0005737">
    <property type="term" value="C:cytoplasm"/>
    <property type="evidence" value="ECO:0007669"/>
    <property type="project" value="InterPro"/>
</dbReference>
<gene>
    <name evidence="6" type="ORF">SDRG_14290</name>
</gene>
<dbReference type="AlphaFoldDB" id="T0PRB4"/>
<keyword evidence="7" id="KW-1185">Reference proteome</keyword>
<dbReference type="GeneID" id="19955017"/>
<evidence type="ECO:0000256" key="4">
    <source>
        <dbReference type="ARBA" id="ARBA00022801"/>
    </source>
</evidence>
<keyword evidence="4" id="KW-0378">Hydrolase</keyword>
<dbReference type="InterPro" id="IPR041417">
    <property type="entry name" value="NPEPL1_N"/>
</dbReference>
<dbReference type="GO" id="GO:0070006">
    <property type="term" value="F:metalloaminopeptidase activity"/>
    <property type="evidence" value="ECO:0007669"/>
    <property type="project" value="InterPro"/>
</dbReference>
<dbReference type="GO" id="GO:0006508">
    <property type="term" value="P:proteolysis"/>
    <property type="evidence" value="ECO:0007669"/>
    <property type="project" value="UniProtKB-KW"/>
</dbReference>
<evidence type="ECO:0000313" key="7">
    <source>
        <dbReference type="Proteomes" id="UP000030762"/>
    </source>
</evidence>
<keyword evidence="3" id="KW-0645">Protease</keyword>
<evidence type="ECO:0000256" key="2">
    <source>
        <dbReference type="ARBA" id="ARBA00022438"/>
    </source>
</evidence>
<dbReference type="InParanoid" id="T0PRB4"/>
<dbReference type="PRINTS" id="PR00481">
    <property type="entry name" value="LAMNOPPTDASE"/>
</dbReference>
<dbReference type="Pfam" id="PF00883">
    <property type="entry name" value="Peptidase_M17"/>
    <property type="match status" value="1"/>
</dbReference>
<dbReference type="PANTHER" id="PTHR11963:SF48">
    <property type="entry name" value="DIPEPTIDASE B, ISOFORM A"/>
    <property type="match status" value="1"/>
</dbReference>
<dbReference type="CDD" id="cd00433">
    <property type="entry name" value="Peptidase_M17"/>
    <property type="match status" value="1"/>
</dbReference>
<dbReference type="EMBL" id="JH767200">
    <property type="protein sequence ID" value="EQC28019.1"/>
    <property type="molecule type" value="Genomic_DNA"/>
</dbReference>
<dbReference type="Gene3D" id="3.40.50.10590">
    <property type="entry name" value="Zn-dependent exopeptidases"/>
    <property type="match status" value="1"/>
</dbReference>
<reference evidence="6 7" key="1">
    <citation type="submission" date="2012-04" db="EMBL/GenBank/DDBJ databases">
        <title>The Genome Sequence of Saprolegnia declina VS20.</title>
        <authorList>
            <consortium name="The Broad Institute Genome Sequencing Platform"/>
            <person name="Russ C."/>
            <person name="Nusbaum C."/>
            <person name="Tyler B."/>
            <person name="van West P."/>
            <person name="Dieguez-Uribeondo J."/>
            <person name="de Bruijn I."/>
            <person name="Tripathy S."/>
            <person name="Jiang R."/>
            <person name="Young S.K."/>
            <person name="Zeng Q."/>
            <person name="Gargeya S."/>
            <person name="Fitzgerald M."/>
            <person name="Haas B."/>
            <person name="Abouelleil A."/>
            <person name="Alvarado L."/>
            <person name="Arachchi H.M."/>
            <person name="Berlin A."/>
            <person name="Chapman S.B."/>
            <person name="Goldberg J."/>
            <person name="Griggs A."/>
            <person name="Gujja S."/>
            <person name="Hansen M."/>
            <person name="Howarth C."/>
            <person name="Imamovic A."/>
            <person name="Larimer J."/>
            <person name="McCowen C."/>
            <person name="Montmayeur A."/>
            <person name="Murphy C."/>
            <person name="Neiman D."/>
            <person name="Pearson M."/>
            <person name="Priest M."/>
            <person name="Roberts A."/>
            <person name="Saif S."/>
            <person name="Shea T."/>
            <person name="Sisk P."/>
            <person name="Sykes S."/>
            <person name="Wortman J."/>
            <person name="Nusbaum C."/>
            <person name="Birren B."/>
        </authorList>
    </citation>
    <scope>NUCLEOTIDE SEQUENCE [LARGE SCALE GENOMIC DNA]</scope>
    <source>
        <strain evidence="6 7">VS20</strain>
    </source>
</reference>
<dbReference type="Proteomes" id="UP000030762">
    <property type="component" value="Unassembled WGS sequence"/>
</dbReference>